<keyword evidence="1" id="KW-0472">Membrane</keyword>
<accession>A0A8J5R673</accession>
<comment type="caution">
    <text evidence="2">The sequence shown here is derived from an EMBL/GenBank/DDBJ whole genome shotgun (WGS) entry which is preliminary data.</text>
</comment>
<reference evidence="2" key="2">
    <citation type="submission" date="2021-04" db="EMBL/GenBank/DDBJ databases">
        <title>Genome-wide patterns of bracovirus chromosomal integration into multiple host tissues during parasitism.</title>
        <authorList>
            <person name="Chebbi M.A.C."/>
        </authorList>
    </citation>
    <scope>NUCLEOTIDE SEQUENCE</scope>
    <source>
        <tissue evidence="2">Whole body</tissue>
    </source>
</reference>
<sequence length="524" mass="60470">MILDNENCNKMAATQLYFPGDLRHMNTMRRWMPIRKKYEHKNEIQREGINSRGLLTQVNKVYIPIDFNSNTTLEALKINLYFYNISRKWKDVDVECTKEFKRMHRVLSFQMGRGFGEPTEFITKRMCCSLLFSIGFLCLLCGFLIGRFAAGQVFEIRAEKKKIELFGNGLESRDYLRNELVQNLKDSNFTESSLDVTHLRNNKALETVEKSLSGLNIFNKVTGNDSCVIATVRGSQEPDRYVVLGADSENIGIGISIAKAFQRIYNEHEWIPRRTLIFLISADYMDSCFHSLSNYDQSKIVAYLAIDKNPIDGDGFFQTSGSDMVLTTVLEASQDYLTFKNKNNHVKNLQRLKLLIPHTLLSFHRIDNTSTLKDNDDINNLHRRNLAQVLSTSVWRLSEMTIFQWDPLTLNTNIKTLDKFDSPDSQVLKDRIKNTIKRIINGGILLNKKIDNLDRLKSLDIRMMNDFLKDLEQALLCPDKNNQSQTDIALLEQRSIVANNKIDDYFQAILACYEDADKILQDMT</sequence>
<keyword evidence="1" id="KW-1133">Transmembrane helix</keyword>
<reference evidence="2" key="1">
    <citation type="submission" date="2020-03" db="EMBL/GenBank/DDBJ databases">
        <authorList>
            <person name="Chebbi M.A."/>
            <person name="Drezen J.M."/>
        </authorList>
    </citation>
    <scope>NUCLEOTIDE SEQUENCE</scope>
    <source>
        <tissue evidence="2">Whole body</tissue>
    </source>
</reference>
<dbReference type="Proteomes" id="UP000729913">
    <property type="component" value="Unassembled WGS sequence"/>
</dbReference>
<keyword evidence="3" id="KW-1185">Reference proteome</keyword>
<evidence type="ECO:0000313" key="3">
    <source>
        <dbReference type="Proteomes" id="UP000729913"/>
    </source>
</evidence>
<dbReference type="OrthoDB" id="5841748at2759"/>
<organism evidence="2 3">
    <name type="scientific">Cotesia typhae</name>
    <dbReference type="NCBI Taxonomy" id="2053667"/>
    <lineage>
        <taxon>Eukaryota</taxon>
        <taxon>Metazoa</taxon>
        <taxon>Ecdysozoa</taxon>
        <taxon>Arthropoda</taxon>
        <taxon>Hexapoda</taxon>
        <taxon>Insecta</taxon>
        <taxon>Pterygota</taxon>
        <taxon>Neoptera</taxon>
        <taxon>Endopterygota</taxon>
        <taxon>Hymenoptera</taxon>
        <taxon>Apocrita</taxon>
        <taxon>Ichneumonoidea</taxon>
        <taxon>Braconidae</taxon>
        <taxon>Microgastrinae</taxon>
        <taxon>Cotesia</taxon>
    </lineage>
</organism>
<dbReference type="AlphaFoldDB" id="A0A8J5R673"/>
<evidence type="ECO:0000256" key="1">
    <source>
        <dbReference type="SAM" id="Phobius"/>
    </source>
</evidence>
<protein>
    <submittedName>
        <fullName evidence="2">Uncharacterized protein</fullName>
    </submittedName>
</protein>
<name>A0A8J5R673_9HYME</name>
<keyword evidence="1" id="KW-0812">Transmembrane</keyword>
<evidence type="ECO:0000313" key="2">
    <source>
        <dbReference type="EMBL" id="KAG8036816.1"/>
    </source>
</evidence>
<dbReference type="EMBL" id="JAAOIC020000048">
    <property type="protein sequence ID" value="KAG8036816.1"/>
    <property type="molecule type" value="Genomic_DNA"/>
</dbReference>
<proteinExistence type="predicted"/>
<gene>
    <name evidence="2" type="ORF">G9C98_004138</name>
</gene>
<feature type="transmembrane region" description="Helical" evidence="1">
    <location>
        <begin position="130"/>
        <end position="150"/>
    </location>
</feature>